<organism evidence="1 2">
    <name type="scientific">Kickxella alabastrina</name>
    <dbReference type="NCBI Taxonomy" id="61397"/>
    <lineage>
        <taxon>Eukaryota</taxon>
        <taxon>Fungi</taxon>
        <taxon>Fungi incertae sedis</taxon>
        <taxon>Zoopagomycota</taxon>
        <taxon>Kickxellomycotina</taxon>
        <taxon>Kickxellomycetes</taxon>
        <taxon>Kickxellales</taxon>
        <taxon>Kickxellaceae</taxon>
        <taxon>Kickxella</taxon>
    </lineage>
</organism>
<gene>
    <name evidence="1" type="ORF">LPJ66_003744</name>
</gene>
<evidence type="ECO:0000313" key="2">
    <source>
        <dbReference type="Proteomes" id="UP001150581"/>
    </source>
</evidence>
<name>A0ACC1IJV7_9FUNG</name>
<proteinExistence type="predicted"/>
<keyword evidence="2" id="KW-1185">Reference proteome</keyword>
<sequence>MSKTKFPHPSAPTIAAHSQTKRTTSTSPTAIRKPTQPLHQQQQRRRHPGTGGGKCLTALAAYGGSGGHSDSEELSDYNIDGGIAESGAFAVKPRGSKGGRRGPGQHEMPLSIEDVVIDDNEDEFDFPRGGIDGPRPVYCVCRRGVISGERMLECTDCKELFHGSCVGVPLHSIRETVPLYVCESCLQQHPRRKRTPGTILGVGTKIVPKTAPKKSKKKRTTTSTFDANNDDVNDDDENDIIYLRAAVSPQKPLLSSAIVDPTGPDEAGKAAAGADDDSNVAGTFPLPAANQAALAAFMSAASGDMMDDDDICPICEDECTCGNSRSSNFGAASTFAHQNDDLNDIGDGGPLMPLFSQVSMPANLAEAAAAVATIKKRGSAPKKISRKLESRITNPVAATKARAKPRAKKGKGSERSLISRLVNGMGTNSALQSDLLGSGDEEEGVEYELFESGSLSGFPDATVSLTSSDDEDFEFAAFPSTKPKAKGTKAPRSVAGRPLKSAAGSFTPVFADSAPPSPQTKATANPTKRGRPPKLAAALAATANSVVSGASSWENKKKKGQPITQQLQHLVVSQVYEVDATVIRGRDRRQPVNKRGVSPIRAPSEALSGEDEFVNITDVTSDTSADYPSETEFDLPSTQDKEPSIRTVWSDTNSHAIDGDDDDEDIEKAEEAYLAQMQDNDFSSSSLSDLDEERLAGIRRDRMGDLDPDSGDESDSESNNGEGSERLHARRRKRSNVRRQRSRLRDFTTAISSASDSDSLSDIGSLSSLSSSDEESESDQELTFREAQTEEERALVEYAESGDDREDALLSMHLDQLRAVRNVIHDCSSSPLLEHAGSGSEVASDIDMDMEIAFTYCSRSTDDSSDDLSDDLMEGWGTDARRRWEAEPGSSSDSALSESKLNRLRLKGDEDENHSDLYSSDSYDEFYTRSAFLDMGSDDGDDGQEDAMYPSGLDLDSASLALGVALSMEQQGYSKEDAAAAAAVAAAAYPGAGAAANGNSVDDMLGKQVAMTTITASMNANGEADPIDGIMSIKSSSTARGTSRMATGTHTPYLTSEWRAAAAAVAAVSYLDSTKPPVMSYVLPKDLNEARHPSIALAAATAAEAEAEADALVAAVVEAAPAALSVADLSDGWKTQGNYAAAIGSDDSLQLVIDNITGSAATTANTVDVDKHDHEAADEDNDEGEYEGEDSDEDAYPTSNTSGHSVVPSPKSSMSESAMLPSAFTSQLPNSSFFKPLSSICSPIRRTSSTNAAAIQSARRRLSVGPVSALTEPTASVDNMVSLGSGFVPGAPLVSLAEVNAALSALAEQSTSASPVGATFGLLKRKLSESSIGESATNEEKRVCGNDIFAGMPGEAADVVVDQLPLDLSMLFATGTTSSNIANALGRPHTPQDVNPTVAMGAGTPMRSAVGMLPVDHDAEGDIDSWMMSMDQLVDTDALLIKSPPPSPADSTAGGMDAGRMGHLPPIGSVGGRIGGTATTGSGTDLFARWDRIPVNIFRRSRALASNHRRQLSSDDMLGTASSLALTAIKSSRQRRTLINTTLLAQHTLPAEAAMQQHAMKLAMRNGRRGLRNPELHLSGMTLPPPPPPTPLSSVAGSAQRETVDLSNPAALISPMLMLQRNQHSQQAENMSAMGMIQAMSTGISGVDSVNGTGVSGMARADSQHERHRQLVASGVVTEPGTPWETLSQHSDHSEVTAASAEAARLAGDSRMDTGAGGSGGMSKDHILDGMHDVDMAGLGDDGDGCGYAFGWLEDNEDLGLFAMPELSTGSSRQQPSMTMVLASTSPMLMPFMAGSGAGSGSGGGAGAGAGAGVGGSSSGDFGSEAHHL</sequence>
<comment type="caution">
    <text evidence="1">The sequence shown here is derived from an EMBL/GenBank/DDBJ whole genome shotgun (WGS) entry which is preliminary data.</text>
</comment>
<protein>
    <submittedName>
        <fullName evidence="1">Uncharacterized protein</fullName>
    </submittedName>
</protein>
<dbReference type="Proteomes" id="UP001150581">
    <property type="component" value="Unassembled WGS sequence"/>
</dbReference>
<dbReference type="EMBL" id="JANBPG010000399">
    <property type="protein sequence ID" value="KAJ1896843.1"/>
    <property type="molecule type" value="Genomic_DNA"/>
</dbReference>
<evidence type="ECO:0000313" key="1">
    <source>
        <dbReference type="EMBL" id="KAJ1896843.1"/>
    </source>
</evidence>
<accession>A0ACC1IJV7</accession>
<reference evidence="1" key="1">
    <citation type="submission" date="2022-07" db="EMBL/GenBank/DDBJ databases">
        <title>Phylogenomic reconstructions and comparative analyses of Kickxellomycotina fungi.</title>
        <authorList>
            <person name="Reynolds N.K."/>
            <person name="Stajich J.E."/>
            <person name="Barry K."/>
            <person name="Grigoriev I.V."/>
            <person name="Crous P."/>
            <person name="Smith M.E."/>
        </authorList>
    </citation>
    <scope>NUCLEOTIDE SEQUENCE</scope>
    <source>
        <strain evidence="1">Benny 63K</strain>
    </source>
</reference>